<name>A0A0P7YCD5_9HYPH</name>
<comment type="caution">
    <text evidence="2">The sequence shown here is derived from an EMBL/GenBank/DDBJ whole genome shotgun (WGS) entry which is preliminary data.</text>
</comment>
<gene>
    <name evidence="2" type="ORF">HLUCCO17_04540</name>
</gene>
<feature type="compositionally biased region" description="Polar residues" evidence="1">
    <location>
        <begin position="147"/>
        <end position="165"/>
    </location>
</feature>
<dbReference type="EMBL" id="LJSX01000005">
    <property type="protein sequence ID" value="KPQ11747.1"/>
    <property type="molecule type" value="Genomic_DNA"/>
</dbReference>
<evidence type="ECO:0000313" key="2">
    <source>
        <dbReference type="EMBL" id="KPQ11747.1"/>
    </source>
</evidence>
<dbReference type="PATRIC" id="fig|1653334.4.peg.1601"/>
<feature type="region of interest" description="Disordered" evidence="1">
    <location>
        <begin position="132"/>
        <end position="191"/>
    </location>
</feature>
<evidence type="ECO:0000313" key="3">
    <source>
        <dbReference type="Proteomes" id="UP000050497"/>
    </source>
</evidence>
<dbReference type="Proteomes" id="UP000050497">
    <property type="component" value="Unassembled WGS sequence"/>
</dbReference>
<feature type="compositionally biased region" description="Basic residues" evidence="1">
    <location>
        <begin position="133"/>
        <end position="146"/>
    </location>
</feature>
<protein>
    <submittedName>
        <fullName evidence="2">Uncharacterized protein</fullName>
    </submittedName>
</protein>
<feature type="region of interest" description="Disordered" evidence="1">
    <location>
        <begin position="216"/>
        <end position="235"/>
    </location>
</feature>
<proteinExistence type="predicted"/>
<feature type="non-terminal residue" evidence="2">
    <location>
        <position position="1"/>
    </location>
</feature>
<dbReference type="AlphaFoldDB" id="A0A0P7YCD5"/>
<feature type="compositionally biased region" description="Basic residues" evidence="1">
    <location>
        <begin position="226"/>
        <end position="235"/>
    </location>
</feature>
<reference evidence="2 3" key="1">
    <citation type="submission" date="2015-09" db="EMBL/GenBank/DDBJ databases">
        <title>Identification and resolution of microdiversity through metagenomic sequencing of parallel consortia.</title>
        <authorList>
            <person name="Nelson W.C."/>
            <person name="Romine M.F."/>
            <person name="Lindemann S.R."/>
        </authorList>
    </citation>
    <scope>NUCLEOTIDE SEQUENCE [LARGE SCALE GENOMIC DNA]</scope>
    <source>
        <strain evidence="2">HL-109</strain>
    </source>
</reference>
<sequence length="235" mass="25319">GVSFLLEVLAGFSTRHDTPPPQTASPRFAYSSPPGGGGADLFRNRPLFARARFTSRSAIASAAGLSKLIVNGGLLAVSSSAAGLLPAPNPKCGDITPSCIFRHSTCPSSCAMNFYCTLGSASLREDRAQFRHAGSHGHRIHCRQRSCQRGSTQRPEVQRARTSFQPRYPPAPEGPSTKEGDDFQGSPSRSPAASFLLLRDGRLHLPVAATGHAARWPGRIREGSHPLHRLHRPRR</sequence>
<organism evidence="2 3">
    <name type="scientific">Saliniramus fredricksonii</name>
    <dbReference type="NCBI Taxonomy" id="1653334"/>
    <lineage>
        <taxon>Bacteria</taxon>
        <taxon>Pseudomonadati</taxon>
        <taxon>Pseudomonadota</taxon>
        <taxon>Alphaproteobacteria</taxon>
        <taxon>Hyphomicrobiales</taxon>
        <taxon>Salinarimonadaceae</taxon>
        <taxon>Saliniramus</taxon>
    </lineage>
</organism>
<evidence type="ECO:0000256" key="1">
    <source>
        <dbReference type="SAM" id="MobiDB-lite"/>
    </source>
</evidence>
<accession>A0A0P7YCD5</accession>